<gene>
    <name evidence="1" type="ORF">LYNGBM3L_29190</name>
</gene>
<protein>
    <recommendedName>
        <fullName evidence="3">Methyltransferase FkbM domain-containing protein</fullName>
    </recommendedName>
</protein>
<proteinExistence type="predicted"/>
<evidence type="ECO:0000313" key="2">
    <source>
        <dbReference type="Proteomes" id="UP000003959"/>
    </source>
</evidence>
<dbReference type="AlphaFoldDB" id="F4XPC3"/>
<dbReference type="RefSeq" id="WP_008181923.1">
    <property type="nucleotide sequence ID" value="NZ_GL890844.1"/>
</dbReference>
<dbReference type="EMBL" id="GL890844">
    <property type="protein sequence ID" value="EGJ33551.1"/>
    <property type="molecule type" value="Genomic_DNA"/>
</dbReference>
<keyword evidence="2" id="KW-1185">Reference proteome</keyword>
<name>F4XPC3_9CYAN</name>
<dbReference type="Proteomes" id="UP000003959">
    <property type="component" value="Unassembled WGS sequence"/>
</dbReference>
<organism evidence="1 2">
    <name type="scientific">Moorena producens 3L</name>
    <dbReference type="NCBI Taxonomy" id="489825"/>
    <lineage>
        <taxon>Bacteria</taxon>
        <taxon>Bacillati</taxon>
        <taxon>Cyanobacteriota</taxon>
        <taxon>Cyanophyceae</taxon>
        <taxon>Coleofasciculales</taxon>
        <taxon>Coleofasciculaceae</taxon>
        <taxon>Moorena</taxon>
    </lineage>
</organism>
<dbReference type="OrthoDB" id="9810122at2"/>
<sequence>MPLQRLQKLIKPIIQDIGYELTIRNRIKQIPIIQEIERLRTSERYQNPQGLIAFGSKVYSQSDEDGIIREIFNRIGVTNQIFVEFGIGNGLENNTLALLFDHWQGLWIDASSSSVNKIRKYFHKVIENGQLKIVESFITKENINELISANIDADEIDILSVDIDGNDYHIIDSITCISPRVIVVEYNAKFTPPILYCMDYDATHRWEKDDCFGASLKFFEVNLDKKGYYLVGCNLSG</sequence>
<evidence type="ECO:0000313" key="1">
    <source>
        <dbReference type="EMBL" id="EGJ33551.1"/>
    </source>
</evidence>
<dbReference type="eggNOG" id="ENOG502Z9VT">
    <property type="taxonomic scope" value="Bacteria"/>
</dbReference>
<dbReference type="HOGENOM" id="CLU_071534_1_0_3"/>
<evidence type="ECO:0008006" key="3">
    <source>
        <dbReference type="Google" id="ProtNLM"/>
    </source>
</evidence>
<reference evidence="2" key="1">
    <citation type="journal article" date="2011" name="Proc. Natl. Acad. Sci. U.S.A.">
        <title>Genomic insights into the physiology and ecology of the marine filamentous cyanobacterium Lyngbya majuscula.</title>
        <authorList>
            <person name="Jones A.C."/>
            <person name="Monroe E.A."/>
            <person name="Podell S."/>
            <person name="Hess W.R."/>
            <person name="Klages S."/>
            <person name="Esquenazi E."/>
            <person name="Niessen S."/>
            <person name="Hoover H."/>
            <person name="Rothmann M."/>
            <person name="Lasken R.S."/>
            <person name="Yates J.R.III."/>
            <person name="Reinhardt R."/>
            <person name="Kube M."/>
            <person name="Burkart M.D."/>
            <person name="Allen E.E."/>
            <person name="Dorrestein P.C."/>
            <person name="Gerwick W.H."/>
            <person name="Gerwick L."/>
        </authorList>
    </citation>
    <scope>NUCLEOTIDE SEQUENCE [LARGE SCALE GENOMIC DNA]</scope>
    <source>
        <strain evidence="2">3L</strain>
    </source>
</reference>
<feature type="non-terminal residue" evidence="1">
    <location>
        <position position="237"/>
    </location>
</feature>
<accession>F4XPC3</accession>